<accession>A0A835CKN9</accession>
<dbReference type="InterPro" id="IPR035595">
    <property type="entry name" value="UDP_glycos_trans_CS"/>
</dbReference>
<dbReference type="PROSITE" id="PS00375">
    <property type="entry name" value="UDPGT"/>
    <property type="match status" value="1"/>
</dbReference>
<dbReference type="InterPro" id="IPR002213">
    <property type="entry name" value="UDP_glucos_trans"/>
</dbReference>
<organism evidence="6 7">
    <name type="scientific">Senna tora</name>
    <dbReference type="NCBI Taxonomy" id="362788"/>
    <lineage>
        <taxon>Eukaryota</taxon>
        <taxon>Viridiplantae</taxon>
        <taxon>Streptophyta</taxon>
        <taxon>Embryophyta</taxon>
        <taxon>Tracheophyta</taxon>
        <taxon>Spermatophyta</taxon>
        <taxon>Magnoliopsida</taxon>
        <taxon>eudicotyledons</taxon>
        <taxon>Gunneridae</taxon>
        <taxon>Pentapetalae</taxon>
        <taxon>rosids</taxon>
        <taxon>fabids</taxon>
        <taxon>Fabales</taxon>
        <taxon>Fabaceae</taxon>
        <taxon>Caesalpinioideae</taxon>
        <taxon>Cassia clade</taxon>
        <taxon>Senna</taxon>
    </lineage>
</organism>
<dbReference type="GO" id="GO:0008194">
    <property type="term" value="F:UDP-glycosyltransferase activity"/>
    <property type="evidence" value="ECO:0007669"/>
    <property type="project" value="InterPro"/>
</dbReference>
<comment type="caution">
    <text evidence="6">The sequence shown here is derived from an EMBL/GenBank/DDBJ whole genome shotgun (WGS) entry which is preliminary data.</text>
</comment>
<dbReference type="OrthoDB" id="1418030at2759"/>
<evidence type="ECO:0000256" key="5">
    <source>
        <dbReference type="RuleBase" id="RU362057"/>
    </source>
</evidence>
<keyword evidence="2 4" id="KW-0328">Glycosyltransferase</keyword>
<dbReference type="PANTHER" id="PTHR48046">
    <property type="entry name" value="UDP-GLYCOSYLTRANSFERASE 72E1"/>
    <property type="match status" value="1"/>
</dbReference>
<evidence type="ECO:0000313" key="6">
    <source>
        <dbReference type="EMBL" id="KAF7844951.1"/>
    </source>
</evidence>
<gene>
    <name evidence="6" type="ORF">G2W53_001856</name>
</gene>
<dbReference type="FunFam" id="3.40.50.2000:FF:000056">
    <property type="entry name" value="Glycosyltransferase"/>
    <property type="match status" value="1"/>
</dbReference>
<dbReference type="EMBL" id="JAAIUW010000001">
    <property type="protein sequence ID" value="KAF7844951.1"/>
    <property type="molecule type" value="Genomic_DNA"/>
</dbReference>
<evidence type="ECO:0000256" key="4">
    <source>
        <dbReference type="RuleBase" id="RU003718"/>
    </source>
</evidence>
<evidence type="ECO:0000256" key="1">
    <source>
        <dbReference type="ARBA" id="ARBA00009995"/>
    </source>
</evidence>
<reference evidence="6" key="1">
    <citation type="submission" date="2020-09" db="EMBL/GenBank/DDBJ databases">
        <title>Genome-Enabled Discovery of Anthraquinone Biosynthesis in Senna tora.</title>
        <authorList>
            <person name="Kang S.-H."/>
            <person name="Pandey R.P."/>
            <person name="Lee C.-M."/>
            <person name="Sim J.-S."/>
            <person name="Jeong J.-T."/>
            <person name="Choi B.-S."/>
            <person name="Jung M."/>
            <person name="Ginzburg D."/>
            <person name="Zhao K."/>
            <person name="Won S.Y."/>
            <person name="Oh T.-J."/>
            <person name="Yu Y."/>
            <person name="Kim N.-H."/>
            <person name="Lee O.R."/>
            <person name="Lee T.-H."/>
            <person name="Bashyal P."/>
            <person name="Kim T.-S."/>
            <person name="Lee W.-H."/>
            <person name="Kawkins C."/>
            <person name="Kim C.-K."/>
            <person name="Kim J.S."/>
            <person name="Ahn B.O."/>
            <person name="Rhee S.Y."/>
            <person name="Sohng J.K."/>
        </authorList>
    </citation>
    <scope>NUCLEOTIDE SEQUENCE</scope>
    <source>
        <tissue evidence="6">Leaf</tissue>
    </source>
</reference>
<dbReference type="Proteomes" id="UP000634136">
    <property type="component" value="Unassembled WGS sequence"/>
</dbReference>
<evidence type="ECO:0000256" key="3">
    <source>
        <dbReference type="ARBA" id="ARBA00022679"/>
    </source>
</evidence>
<proteinExistence type="inferred from homology"/>
<sequence length="482" mass="53101">MAPVHPTIAMVPCPGLSHLIPQLEFAKRLVRLHPEFHVKLLIPTLGSPSATTQSLLKHLPSQIHYHFLPQINAQDLPPNVNPATQMHLTVKHSLPYISHELTSLHSQSTLVALLVDLFSVDALEFGKKLNVHSHVLYASSAANLSFLLYLPTLHEILTNNNGDLSKPVKLPGSSIAIPARDLPDMIHARGSPYYATMLHLCEGLHKADSIAINTFQDLEPEAMKTFPEINSDLPAFPVGPIIQTPAKTRATGPGTECLEWLDNQPRDSVLYVCFGSGATLSYEQTAELALGLEMSGQRFIWVVRPPSGSSISTYLSAQKDKNDPFVFLPEGFVDRTKDRGFLIQSWCPQIDVLRHESTGGFLTHCGWSSTLESLVYGKPTIVWPLFADQPINAVMLANELKVAVRPVADEKEGIIKREEVARCVKCVLESNEGKEMYKRVLKVKDAAAIALGEKGSSTENLATMALKWKNSKAFSLMDVDVQ</sequence>
<dbReference type="SUPFAM" id="SSF53756">
    <property type="entry name" value="UDP-Glycosyltransferase/glycogen phosphorylase"/>
    <property type="match status" value="1"/>
</dbReference>
<dbReference type="Pfam" id="PF00201">
    <property type="entry name" value="UDPGT"/>
    <property type="match status" value="1"/>
</dbReference>
<keyword evidence="7" id="KW-1185">Reference proteome</keyword>
<dbReference type="Gene3D" id="3.40.50.2000">
    <property type="entry name" value="Glycogen Phosphorylase B"/>
    <property type="match status" value="2"/>
</dbReference>
<dbReference type="EC" id="2.4.1.-" evidence="5"/>
<protein>
    <recommendedName>
        <fullName evidence="5">Glycosyltransferase</fullName>
        <ecNumber evidence="5">2.4.1.-</ecNumber>
    </recommendedName>
</protein>
<dbReference type="PANTHER" id="PTHR48046:SF1">
    <property type="entry name" value="GLYCOSYLTRANSFERASE-RELATED"/>
    <property type="match status" value="1"/>
</dbReference>
<name>A0A835CKN9_9FABA</name>
<evidence type="ECO:0000256" key="2">
    <source>
        <dbReference type="ARBA" id="ARBA00022676"/>
    </source>
</evidence>
<dbReference type="AlphaFoldDB" id="A0A835CKN9"/>
<comment type="similarity">
    <text evidence="1 4">Belongs to the UDP-glycosyltransferase family.</text>
</comment>
<evidence type="ECO:0000313" key="7">
    <source>
        <dbReference type="Proteomes" id="UP000634136"/>
    </source>
</evidence>
<keyword evidence="3 4" id="KW-0808">Transferase</keyword>
<dbReference type="CDD" id="cd03784">
    <property type="entry name" value="GT1_Gtf-like"/>
    <property type="match status" value="1"/>
</dbReference>